<reference evidence="1 2" key="1">
    <citation type="submission" date="2019-12" db="EMBL/GenBank/DDBJ databases">
        <title>A genome sequence resource for the geographically widespread anthracnose pathogen Colletotrichum asianum.</title>
        <authorList>
            <person name="Meng Y."/>
        </authorList>
    </citation>
    <scope>NUCLEOTIDE SEQUENCE [LARGE SCALE GENOMIC DNA]</scope>
    <source>
        <strain evidence="1 2">ICMP 18580</strain>
    </source>
</reference>
<keyword evidence="2" id="KW-1185">Reference proteome</keyword>
<evidence type="ECO:0000313" key="1">
    <source>
        <dbReference type="EMBL" id="KAF0316596.1"/>
    </source>
</evidence>
<organism evidence="1 2">
    <name type="scientific">Colletotrichum asianum</name>
    <dbReference type="NCBI Taxonomy" id="702518"/>
    <lineage>
        <taxon>Eukaryota</taxon>
        <taxon>Fungi</taxon>
        <taxon>Dikarya</taxon>
        <taxon>Ascomycota</taxon>
        <taxon>Pezizomycotina</taxon>
        <taxon>Sordariomycetes</taxon>
        <taxon>Hypocreomycetidae</taxon>
        <taxon>Glomerellales</taxon>
        <taxon>Glomerellaceae</taxon>
        <taxon>Colletotrichum</taxon>
        <taxon>Colletotrichum gloeosporioides species complex</taxon>
    </lineage>
</organism>
<comment type="caution">
    <text evidence="1">The sequence shown here is derived from an EMBL/GenBank/DDBJ whole genome shotgun (WGS) entry which is preliminary data.</text>
</comment>
<dbReference type="Proteomes" id="UP000434172">
    <property type="component" value="Unassembled WGS sequence"/>
</dbReference>
<dbReference type="EMBL" id="WOWK01000154">
    <property type="protein sequence ID" value="KAF0316596.1"/>
    <property type="molecule type" value="Genomic_DNA"/>
</dbReference>
<gene>
    <name evidence="1" type="ORF">GQ607_016185</name>
</gene>
<accession>A0A8H3VZW8</accession>
<proteinExistence type="predicted"/>
<dbReference type="AlphaFoldDB" id="A0A8H3VZW8"/>
<protein>
    <submittedName>
        <fullName evidence="1">Uncharacterized protein</fullName>
    </submittedName>
</protein>
<name>A0A8H3VZW8_9PEZI</name>
<sequence>MALLGSCQLPFPFPKQRPGRHRPVPSRSSVFFLHSAWRLPSPSLSRRGSALEAFLFRPLNPCAHAPCRRYWLRYAIAIELSDFERQSPNSHPELNLRFNSLPLSAMMSRNIRAADPPSRIDIIIILILTHGVSSLQSDSPRMSRHQIHCSTVPAGIRSLATT</sequence>
<evidence type="ECO:0000313" key="2">
    <source>
        <dbReference type="Proteomes" id="UP000434172"/>
    </source>
</evidence>